<keyword evidence="7" id="KW-1133">Transmembrane helix</keyword>
<keyword evidence="3 6" id="KW-0479">Metal-binding</keyword>
<evidence type="ECO:0000256" key="2">
    <source>
        <dbReference type="ARBA" id="ARBA00010617"/>
    </source>
</evidence>
<dbReference type="AlphaFoldDB" id="A0A178FN41"/>
<feature type="transmembrane region" description="Helical" evidence="7">
    <location>
        <begin position="37"/>
        <end position="58"/>
    </location>
</feature>
<evidence type="ECO:0000256" key="6">
    <source>
        <dbReference type="PIRSR" id="PIRSR602403-1"/>
    </source>
</evidence>
<sequence length="597" mass="67280">MGELVTSVDMSRLQSAVTLAEDIYFVASQWDKVESTFMALFAYLRGSLVSLLFGLYYYYDDVQMITSLFMAVISAAAIFLHAMRYQPFSIDPRIYLLVAALVSLGVMVYKILIYPFAVSPLRHLPTPKGHWLLGQTVKQFRANSPHGAAVDWMLEFPEADLIRPLMLGNSESILVCSPRALKEVTQTHCYSFVKPKFLARTAEGIIGKGGICFAEGDVHRQQRRCFNVPFLVKNVKKSMPAMLAKGEQLANAIGETATGNDDIVEVSSLILKATIDIISKAVMGYEVDSLADASKSEFYLRTMDVMHLSTTDQIMLALDNFFPARKWIPIEANRRFLHAGNVISELLTDHVRKTIARIRQEPDAEKDLDSNHTDIFTMIVRELIERGDPLSEELLVCQLRTLMVGGHESTANSIVWCLHMLAIHPSVQTRLRAAIREVITEDSFTYESVNSIDYLDCVIKEVTRLYASFVSMLRTPIHDIEICGTLIPAGTLLTMYPAVTQHNPTIWGPTVNEFNPDRWNDLPSAAHDPYVYQVFYSGTRVCVGRAFGLLEIKTFLTKLLFKWEFHPIDKELEMPWSGFTLKPTHGLKLRITPAPEP</sequence>
<keyword evidence="6" id="KW-0349">Heme</keyword>
<comment type="similarity">
    <text evidence="2">Belongs to the cytochrome P450 family.</text>
</comment>
<evidence type="ECO:0000256" key="5">
    <source>
        <dbReference type="ARBA" id="ARBA00023004"/>
    </source>
</evidence>
<gene>
    <name evidence="8" type="ORF">A7D00_1737</name>
</gene>
<reference evidence="8 9" key="1">
    <citation type="submission" date="2016-05" db="EMBL/GenBank/DDBJ databases">
        <title>Genome sequencing of Trichophyton violaceum CMCC(F)T3l isolated from hair.</title>
        <authorList>
            <person name="Zhan P."/>
            <person name="Tao Y."/>
            <person name="Liu W."/>
        </authorList>
    </citation>
    <scope>NUCLEOTIDE SEQUENCE [LARGE SCALE GENOMIC DNA]</scope>
    <source>
        <strain evidence="9">CMCC(F)T3l</strain>
    </source>
</reference>
<dbReference type="GO" id="GO:0005506">
    <property type="term" value="F:iron ion binding"/>
    <property type="evidence" value="ECO:0007669"/>
    <property type="project" value="InterPro"/>
</dbReference>
<evidence type="ECO:0000256" key="3">
    <source>
        <dbReference type="ARBA" id="ARBA00022723"/>
    </source>
</evidence>
<protein>
    <recommendedName>
        <fullName evidence="10">Cytochrome P450</fullName>
    </recommendedName>
</protein>
<dbReference type="SUPFAM" id="SSF48264">
    <property type="entry name" value="Cytochrome P450"/>
    <property type="match status" value="1"/>
</dbReference>
<dbReference type="GO" id="GO:0004497">
    <property type="term" value="F:monooxygenase activity"/>
    <property type="evidence" value="ECO:0007669"/>
    <property type="project" value="InterPro"/>
</dbReference>
<dbReference type="PRINTS" id="PR00385">
    <property type="entry name" value="P450"/>
</dbReference>
<dbReference type="InterPro" id="IPR001128">
    <property type="entry name" value="Cyt_P450"/>
</dbReference>
<dbReference type="PANTHER" id="PTHR24305">
    <property type="entry name" value="CYTOCHROME P450"/>
    <property type="match status" value="1"/>
</dbReference>
<dbReference type="GO" id="GO:0020037">
    <property type="term" value="F:heme binding"/>
    <property type="evidence" value="ECO:0007669"/>
    <property type="project" value="InterPro"/>
</dbReference>
<dbReference type="InterPro" id="IPR050121">
    <property type="entry name" value="Cytochrome_P450_monoxygenase"/>
</dbReference>
<evidence type="ECO:0000313" key="8">
    <source>
        <dbReference type="EMBL" id="OAL73709.1"/>
    </source>
</evidence>
<dbReference type="Pfam" id="PF00067">
    <property type="entry name" value="p450"/>
    <property type="match status" value="1"/>
</dbReference>
<evidence type="ECO:0008006" key="10">
    <source>
        <dbReference type="Google" id="ProtNLM"/>
    </source>
</evidence>
<dbReference type="PANTHER" id="PTHR24305:SF166">
    <property type="entry name" value="CYTOCHROME P450 12A4, MITOCHONDRIAL-RELATED"/>
    <property type="match status" value="1"/>
</dbReference>
<accession>A0A178FN41</accession>
<evidence type="ECO:0000313" key="9">
    <source>
        <dbReference type="Proteomes" id="UP000243519"/>
    </source>
</evidence>
<proteinExistence type="inferred from homology"/>
<dbReference type="OrthoDB" id="1470350at2759"/>
<keyword evidence="5 6" id="KW-0408">Iron</keyword>
<evidence type="ECO:0000256" key="4">
    <source>
        <dbReference type="ARBA" id="ARBA00023002"/>
    </source>
</evidence>
<keyword evidence="9" id="KW-1185">Reference proteome</keyword>
<dbReference type="Gene3D" id="1.10.630.10">
    <property type="entry name" value="Cytochrome P450"/>
    <property type="match status" value="1"/>
</dbReference>
<feature type="transmembrane region" description="Helical" evidence="7">
    <location>
        <begin position="64"/>
        <end position="82"/>
    </location>
</feature>
<dbReference type="PRINTS" id="PR00465">
    <property type="entry name" value="EP450IV"/>
</dbReference>
<comment type="cofactor">
    <cofactor evidence="1 6">
        <name>heme</name>
        <dbReference type="ChEBI" id="CHEBI:30413"/>
    </cofactor>
</comment>
<feature type="transmembrane region" description="Helical" evidence="7">
    <location>
        <begin position="94"/>
        <end position="117"/>
    </location>
</feature>
<dbReference type="EMBL" id="LHPN01000002">
    <property type="protein sequence ID" value="OAL73709.1"/>
    <property type="molecule type" value="Genomic_DNA"/>
</dbReference>
<feature type="binding site" description="axial binding residue" evidence="6">
    <location>
        <position position="542"/>
    </location>
    <ligand>
        <name>heme</name>
        <dbReference type="ChEBI" id="CHEBI:30413"/>
    </ligand>
    <ligandPart>
        <name>Fe</name>
        <dbReference type="ChEBI" id="CHEBI:18248"/>
    </ligandPart>
</feature>
<evidence type="ECO:0000256" key="1">
    <source>
        <dbReference type="ARBA" id="ARBA00001971"/>
    </source>
</evidence>
<comment type="caution">
    <text evidence="8">The sequence shown here is derived from an EMBL/GenBank/DDBJ whole genome shotgun (WGS) entry which is preliminary data.</text>
</comment>
<name>A0A178FN41_TRIVO</name>
<dbReference type="GO" id="GO:0016705">
    <property type="term" value="F:oxidoreductase activity, acting on paired donors, with incorporation or reduction of molecular oxygen"/>
    <property type="evidence" value="ECO:0007669"/>
    <property type="project" value="InterPro"/>
</dbReference>
<dbReference type="Proteomes" id="UP000243519">
    <property type="component" value="Unassembled WGS sequence"/>
</dbReference>
<evidence type="ECO:0000256" key="7">
    <source>
        <dbReference type="SAM" id="Phobius"/>
    </source>
</evidence>
<keyword evidence="7" id="KW-0812">Transmembrane</keyword>
<organism evidence="8 9">
    <name type="scientific">Trichophyton violaceum</name>
    <dbReference type="NCBI Taxonomy" id="34388"/>
    <lineage>
        <taxon>Eukaryota</taxon>
        <taxon>Fungi</taxon>
        <taxon>Dikarya</taxon>
        <taxon>Ascomycota</taxon>
        <taxon>Pezizomycotina</taxon>
        <taxon>Eurotiomycetes</taxon>
        <taxon>Eurotiomycetidae</taxon>
        <taxon>Onygenales</taxon>
        <taxon>Arthrodermataceae</taxon>
        <taxon>Trichophyton</taxon>
    </lineage>
</organism>
<keyword evidence="4" id="KW-0560">Oxidoreductase</keyword>
<keyword evidence="7" id="KW-0472">Membrane</keyword>
<dbReference type="InterPro" id="IPR002403">
    <property type="entry name" value="Cyt_P450_E_grp-IV"/>
</dbReference>
<dbReference type="InterPro" id="IPR036396">
    <property type="entry name" value="Cyt_P450_sf"/>
</dbReference>